<proteinExistence type="predicted"/>
<accession>A0A4D4J2C8</accession>
<sequence length="60" mass="6898">MSYQADRVTENIDKAMKQLREAMKGIPIRWAGFKKEHDNAARSMANLTVLITDARSSFKR</sequence>
<comment type="caution">
    <text evidence="1">The sequence shown here is derived from an EMBL/GenBank/DDBJ whole genome shotgun (WGS) entry which is preliminary data.</text>
</comment>
<dbReference type="AlphaFoldDB" id="A0A4D4J2C8"/>
<evidence type="ECO:0000313" key="2">
    <source>
        <dbReference type="Proteomes" id="UP000298860"/>
    </source>
</evidence>
<dbReference type="Proteomes" id="UP000298860">
    <property type="component" value="Unassembled WGS sequence"/>
</dbReference>
<dbReference type="OrthoDB" id="3631755at2"/>
<keyword evidence="2" id="KW-1185">Reference proteome</keyword>
<organism evidence="1 2">
    <name type="scientific">Gandjariella thermophila</name>
    <dbReference type="NCBI Taxonomy" id="1931992"/>
    <lineage>
        <taxon>Bacteria</taxon>
        <taxon>Bacillati</taxon>
        <taxon>Actinomycetota</taxon>
        <taxon>Actinomycetes</taxon>
        <taxon>Pseudonocardiales</taxon>
        <taxon>Pseudonocardiaceae</taxon>
        <taxon>Gandjariella</taxon>
    </lineage>
</organism>
<protein>
    <submittedName>
        <fullName evidence="1">Uncharacterized protein</fullName>
    </submittedName>
</protein>
<name>A0A4D4J2C8_9PSEU</name>
<dbReference type="RefSeq" id="WP_137811997.1">
    <property type="nucleotide sequence ID" value="NZ_BJFL01000002.1"/>
</dbReference>
<gene>
    <name evidence="1" type="ORF">GTS_04020</name>
</gene>
<reference evidence="2" key="1">
    <citation type="submission" date="2019-04" db="EMBL/GenBank/DDBJ databases">
        <title>Draft genome sequence of Pseudonocardiaceae bacterium SL3-2-4.</title>
        <authorList>
            <person name="Ningsih F."/>
            <person name="Yokota A."/>
            <person name="Sakai Y."/>
            <person name="Nanatani K."/>
            <person name="Yabe S."/>
            <person name="Oetari A."/>
            <person name="Sjamsuridzal W."/>
        </authorList>
    </citation>
    <scope>NUCLEOTIDE SEQUENCE [LARGE SCALE GENOMIC DNA]</scope>
    <source>
        <strain evidence="2">SL3-2-4</strain>
    </source>
</reference>
<dbReference type="EMBL" id="BJFL01000002">
    <property type="protein sequence ID" value="GDY28769.1"/>
    <property type="molecule type" value="Genomic_DNA"/>
</dbReference>
<evidence type="ECO:0000313" key="1">
    <source>
        <dbReference type="EMBL" id="GDY28769.1"/>
    </source>
</evidence>